<evidence type="ECO:0000256" key="4">
    <source>
        <dbReference type="SAM" id="MobiDB-lite"/>
    </source>
</evidence>
<evidence type="ECO:0000313" key="8">
    <source>
        <dbReference type="Proteomes" id="UP000199628"/>
    </source>
</evidence>
<feature type="transmembrane region" description="Helical" evidence="5">
    <location>
        <begin position="73"/>
        <end position="92"/>
    </location>
</feature>
<dbReference type="Gene3D" id="1.20.1250.20">
    <property type="entry name" value="MFS general substrate transporter like domains"/>
    <property type="match status" value="2"/>
</dbReference>
<feature type="transmembrane region" description="Helical" evidence="5">
    <location>
        <begin position="356"/>
        <end position="377"/>
    </location>
</feature>
<proteinExistence type="predicted"/>
<feature type="transmembrane region" description="Helical" evidence="5">
    <location>
        <begin position="43"/>
        <end position="61"/>
    </location>
</feature>
<dbReference type="Proteomes" id="UP000199628">
    <property type="component" value="Unassembled WGS sequence"/>
</dbReference>
<dbReference type="AlphaFoldDB" id="A0A1G6QT81"/>
<dbReference type="CDD" id="cd17477">
    <property type="entry name" value="MFS_YcaD_like"/>
    <property type="match status" value="1"/>
</dbReference>
<keyword evidence="8" id="KW-1185">Reference proteome</keyword>
<sequence>MVRQLLPVSALLLGSALLLFAGGMNSLILPIRGAQEGFSAASLGLLGTGWALGYVAGCIYTPRLVGKVGHVRAFGVMSGFAAVAVLLSLLLLTPWTWIPLRAMSGFCFAGAAMIVESWLSERAEPSTRGRIFGLYTMVNLGASTAGQLVLTLGDTSGYLYFVLPAIFYCLALMPTAMSSKALPKPLVSVRLDLRALWRNSPVAVIGVLCVGVSNSAFGTLSAVYADGIGLAITAVALFASLPVLAGAVSQIPIGWLSDRLDRRAVLIGVAAAALAADLVFIALSPESRALNLVLSAFFGAAIYAMYPIIIAHANDHAAADQAIQVSGGLLMLYGVGSIVGPLLAGFGMETLGGAGLFMTSAGAHVLLILFAGLRILLRAPVDEADKASFVPAPAARAMTPETAALASGEMDEEAASVEDAPASTNPDAG</sequence>
<reference evidence="8" key="1">
    <citation type="submission" date="2016-10" db="EMBL/GenBank/DDBJ databases">
        <authorList>
            <person name="Varghese N."/>
            <person name="Submissions S."/>
        </authorList>
    </citation>
    <scope>NUCLEOTIDE SEQUENCE [LARGE SCALE GENOMIC DNA]</scope>
    <source>
        <strain evidence="8">CGMCC 1.9108</strain>
    </source>
</reference>
<feature type="transmembrane region" description="Helical" evidence="5">
    <location>
        <begin position="322"/>
        <end position="344"/>
    </location>
</feature>
<feature type="transmembrane region" description="Helical" evidence="5">
    <location>
        <begin position="230"/>
        <end position="253"/>
    </location>
</feature>
<dbReference type="PROSITE" id="PS50850">
    <property type="entry name" value="MFS"/>
    <property type="match status" value="1"/>
</dbReference>
<feature type="domain" description="Major facilitator superfamily (MFS) profile" evidence="6">
    <location>
        <begin position="199"/>
        <end position="429"/>
    </location>
</feature>
<dbReference type="InterPro" id="IPR036259">
    <property type="entry name" value="MFS_trans_sf"/>
</dbReference>
<feature type="transmembrane region" description="Helical" evidence="5">
    <location>
        <begin position="289"/>
        <end position="310"/>
    </location>
</feature>
<feature type="transmembrane region" description="Helical" evidence="5">
    <location>
        <begin position="98"/>
        <end position="119"/>
    </location>
</feature>
<feature type="transmembrane region" description="Helical" evidence="5">
    <location>
        <begin position="131"/>
        <end position="152"/>
    </location>
</feature>
<evidence type="ECO:0000313" key="7">
    <source>
        <dbReference type="EMBL" id="SDC95542.1"/>
    </source>
</evidence>
<dbReference type="EMBL" id="FMZV01000004">
    <property type="protein sequence ID" value="SDC95542.1"/>
    <property type="molecule type" value="Genomic_DNA"/>
</dbReference>
<feature type="transmembrane region" description="Helical" evidence="5">
    <location>
        <begin position="265"/>
        <end position="283"/>
    </location>
</feature>
<dbReference type="SUPFAM" id="SSF103473">
    <property type="entry name" value="MFS general substrate transporter"/>
    <property type="match status" value="1"/>
</dbReference>
<keyword evidence="1 5" id="KW-0812">Transmembrane</keyword>
<name>A0A1G6QT81_9RHOB</name>
<feature type="transmembrane region" description="Helical" evidence="5">
    <location>
        <begin position="158"/>
        <end position="182"/>
    </location>
</feature>
<evidence type="ECO:0000256" key="1">
    <source>
        <dbReference type="ARBA" id="ARBA00022692"/>
    </source>
</evidence>
<dbReference type="PANTHER" id="PTHR23521:SF3">
    <property type="entry name" value="MFS TRANSPORTER"/>
    <property type="match status" value="1"/>
</dbReference>
<dbReference type="InterPro" id="IPR011701">
    <property type="entry name" value="MFS"/>
</dbReference>
<evidence type="ECO:0000256" key="3">
    <source>
        <dbReference type="ARBA" id="ARBA00023136"/>
    </source>
</evidence>
<dbReference type="OrthoDB" id="9810614at2"/>
<dbReference type="PANTHER" id="PTHR23521">
    <property type="entry name" value="TRANSPORTER MFS SUPERFAMILY"/>
    <property type="match status" value="1"/>
</dbReference>
<protein>
    <submittedName>
        <fullName evidence="7">Predicted arabinose efflux permease, MFS family</fullName>
    </submittedName>
</protein>
<feature type="region of interest" description="Disordered" evidence="4">
    <location>
        <begin position="401"/>
        <end position="429"/>
    </location>
</feature>
<accession>A0A1G6QT81</accession>
<dbReference type="InterPro" id="IPR047200">
    <property type="entry name" value="MFS_YcaD-like"/>
</dbReference>
<dbReference type="InterPro" id="IPR020846">
    <property type="entry name" value="MFS_dom"/>
</dbReference>
<gene>
    <name evidence="7" type="ORF">SAMN04488239_104223</name>
</gene>
<feature type="transmembrane region" description="Helical" evidence="5">
    <location>
        <begin position="202"/>
        <end position="224"/>
    </location>
</feature>
<dbReference type="RefSeq" id="WP_093029485.1">
    <property type="nucleotide sequence ID" value="NZ_FMZV01000004.1"/>
</dbReference>
<organism evidence="7 8">
    <name type="scientific">Ruegeria marina</name>
    <dbReference type="NCBI Taxonomy" id="639004"/>
    <lineage>
        <taxon>Bacteria</taxon>
        <taxon>Pseudomonadati</taxon>
        <taxon>Pseudomonadota</taxon>
        <taxon>Alphaproteobacteria</taxon>
        <taxon>Rhodobacterales</taxon>
        <taxon>Roseobacteraceae</taxon>
        <taxon>Ruegeria</taxon>
    </lineage>
</organism>
<keyword evidence="3 5" id="KW-0472">Membrane</keyword>
<dbReference type="Pfam" id="PF07690">
    <property type="entry name" value="MFS_1"/>
    <property type="match status" value="1"/>
</dbReference>
<keyword evidence="2 5" id="KW-1133">Transmembrane helix</keyword>
<dbReference type="GO" id="GO:0022857">
    <property type="term" value="F:transmembrane transporter activity"/>
    <property type="evidence" value="ECO:0007669"/>
    <property type="project" value="InterPro"/>
</dbReference>
<evidence type="ECO:0000259" key="6">
    <source>
        <dbReference type="PROSITE" id="PS50850"/>
    </source>
</evidence>
<evidence type="ECO:0000256" key="5">
    <source>
        <dbReference type="SAM" id="Phobius"/>
    </source>
</evidence>
<dbReference type="GO" id="GO:0005886">
    <property type="term" value="C:plasma membrane"/>
    <property type="evidence" value="ECO:0007669"/>
    <property type="project" value="TreeGrafter"/>
</dbReference>
<evidence type="ECO:0000256" key="2">
    <source>
        <dbReference type="ARBA" id="ARBA00022989"/>
    </source>
</evidence>